<dbReference type="KEGG" id="msw:MSSIT_1734"/>
<dbReference type="AlphaFoldDB" id="A0A0E3P6L9"/>
<dbReference type="Proteomes" id="UP000033111">
    <property type="component" value="Chromosome"/>
</dbReference>
<dbReference type="RefSeq" id="WP_052721586.1">
    <property type="nucleotide sequence ID" value="NZ_CP009506.1"/>
</dbReference>
<dbReference type="PANTHER" id="PTHR22990">
    <property type="entry name" value="F-BOX ONLY PROTEIN"/>
    <property type="match status" value="1"/>
</dbReference>
<dbReference type="InterPro" id="IPR006633">
    <property type="entry name" value="Carb-bd_sugar_hydrolysis-dom"/>
</dbReference>
<dbReference type="InterPro" id="IPR006626">
    <property type="entry name" value="PbH1"/>
</dbReference>
<dbReference type="SUPFAM" id="SSF51126">
    <property type="entry name" value="Pectin lyase-like"/>
    <property type="match status" value="3"/>
</dbReference>
<sequence>MGASRVIIVVAIALITIAVYSPVSAKEITVDNDSGADFRSIQEAVNNSVSGDTIIVKPGTYRENVIVNTNRLTVRSESGKPDVLVEPLDENKSAFLIRADNVTITGFNITGAGEPPNYPRGFVARNFTEPASTNRESAAENVSAFIAEEIFKARGFEHYRPPCGISLENASNCVITENVLFENYRGIRLDNSSYNTVSKNLFVNDGIAAGEGSGTNNLTGNIIEKGYILLGPWASNNLIAENKISNGTGISFACCGGGDVISCNTIFNCSSGIDAYDRGIYIRNNTITDCTHGIELSFSFGTGIYGNKISNCSIGISLGDACRGIEILNNTIISSVDCGISIPDQEDDEWIYNNYFNNTMNIRLGISEGNIWNSSLTSGTNIVGGPSLGGNFWANPNGTGFSQTSEDFDLDGICDSAYEIDGPENTDYLPLSRPPESVAISVGDDESDADYDSIREAISAADPGSTILVYPGTYVENVAVAVEGLKIYSRSINPEEVTVQALNPDENTFQVTANNVTICGFTVKGAGTESDTSGIYVDSVSGCRLCNNKVTESAFGIVLLASSNNTLSNNSAEINGDSGIYLNSSDNNLLLNNTAYNSNSSSGPALYLSNSGSNILRDNELLASYYGILIESSENNTISRNSLRENTDCGILLADSNGNRLYDNYFNNSINVKFEGSENNTWNIEGTRGTNFMGGPYLGGNFWAKPDGSGFSETAEDSDIDGLSDSAYNIENTGKIDAIPLVRAPGPVLLIKGGAPVTDFSSIQAAVDSATPGSTVLVYPGTYEENILLDVENISLVSESVGPGSTIIKASNTTDTVIKVTSKGVTVSGFYITGPHSLRKEASGIYLLNTSENTIKNNVISEYLYGVHLVSSDRNNITNNTVENNQRGAYLQNSETNLLTSNMVSTNTEGIVLDSSGNNSLKNNTIYRNGYQGLYIYSGDHGHAASNLITDNLISKNNYGIYTSFSENNTARNNIITLNAEGIVLLNSNDNLLRDNLIESNRDFGLYMSFCRNNTFYNNLFNNTQNLEPAYGNQNISWNNTKTSGKNIIGGPNIGGNFWAKPDGTGFGQNCTDLDKDGICDYPYEVNVSEFDYLPLYSFLQEGGEK</sequence>
<dbReference type="SMART" id="SM00710">
    <property type="entry name" value="PbH1"/>
    <property type="match status" value="22"/>
</dbReference>
<dbReference type="NCBIfam" id="TIGR03804">
    <property type="entry name" value="para_beta_helix"/>
    <property type="match status" value="10"/>
</dbReference>
<dbReference type="OrthoDB" id="36243at2157"/>
<dbReference type="InterPro" id="IPR007742">
    <property type="entry name" value="NosD_dom"/>
</dbReference>
<dbReference type="InterPro" id="IPR022441">
    <property type="entry name" value="Para_beta_helix_rpt-2"/>
</dbReference>
<dbReference type="Gene3D" id="2.160.20.10">
    <property type="entry name" value="Single-stranded right-handed beta-helix, Pectin lyase-like"/>
    <property type="match status" value="5"/>
</dbReference>
<reference evidence="5 6" key="1">
    <citation type="submission" date="2014-07" db="EMBL/GenBank/DDBJ databases">
        <title>Methanogenic archaea and the global carbon cycle.</title>
        <authorList>
            <person name="Henriksen J.R."/>
            <person name="Luke J."/>
            <person name="Reinhart S."/>
            <person name="Benedict M.N."/>
            <person name="Youngblut N.D."/>
            <person name="Metcalf M.E."/>
            <person name="Whitaker R.J."/>
            <person name="Metcalf W.W."/>
        </authorList>
    </citation>
    <scope>NUCLEOTIDE SEQUENCE [LARGE SCALE GENOMIC DNA]</scope>
    <source>
        <strain evidence="5 6">T4/M</strain>
    </source>
</reference>
<keyword evidence="3" id="KW-0833">Ubl conjugation pathway</keyword>
<dbReference type="InterPro" id="IPR012334">
    <property type="entry name" value="Pectin_lyas_fold"/>
</dbReference>
<accession>A0A0E3P6L9</accession>
<evidence type="ECO:0000256" key="3">
    <source>
        <dbReference type="ARBA" id="ARBA00022786"/>
    </source>
</evidence>
<keyword evidence="2" id="KW-0677">Repeat</keyword>
<dbReference type="InterPro" id="IPR011050">
    <property type="entry name" value="Pectin_lyase_fold/virulence"/>
</dbReference>
<evidence type="ECO:0000313" key="5">
    <source>
        <dbReference type="EMBL" id="AKB28453.1"/>
    </source>
</evidence>
<feature type="domain" description="Carbohydrate-binding/sugar hydrolysis" evidence="4">
    <location>
        <begin position="778"/>
        <end position="937"/>
    </location>
</feature>
<feature type="domain" description="Carbohydrate-binding/sugar hydrolysis" evidence="4">
    <location>
        <begin position="56"/>
        <end position="216"/>
    </location>
</feature>
<comment type="pathway">
    <text evidence="1">Protein modification; protein ubiquitination.</text>
</comment>
<feature type="domain" description="Carbohydrate-binding/sugar hydrolysis" evidence="4">
    <location>
        <begin position="244"/>
        <end position="373"/>
    </location>
</feature>
<evidence type="ECO:0000259" key="4">
    <source>
        <dbReference type="SMART" id="SM00722"/>
    </source>
</evidence>
<proteinExistence type="predicted"/>
<dbReference type="GeneID" id="25418445"/>
<feature type="domain" description="Carbohydrate-binding/sugar hydrolysis" evidence="4">
    <location>
        <begin position="469"/>
        <end position="607"/>
    </location>
</feature>
<dbReference type="Pfam" id="PF05048">
    <property type="entry name" value="NosD"/>
    <property type="match status" value="3"/>
</dbReference>
<protein>
    <submittedName>
        <fullName evidence="5">Cell surface protein</fullName>
    </submittedName>
</protein>
<dbReference type="InterPro" id="IPR051550">
    <property type="entry name" value="SCF-Subunits/Alg-Epimerases"/>
</dbReference>
<feature type="domain" description="Carbohydrate-binding/sugar hydrolysis" evidence="4">
    <location>
        <begin position="957"/>
        <end position="1082"/>
    </location>
</feature>
<evidence type="ECO:0000256" key="2">
    <source>
        <dbReference type="ARBA" id="ARBA00022737"/>
    </source>
</evidence>
<evidence type="ECO:0000256" key="1">
    <source>
        <dbReference type="ARBA" id="ARBA00004906"/>
    </source>
</evidence>
<evidence type="ECO:0000313" key="6">
    <source>
        <dbReference type="Proteomes" id="UP000033111"/>
    </source>
</evidence>
<keyword evidence="6" id="KW-1185">Reference proteome</keyword>
<name>A0A0E3P6L9_9EURY</name>
<dbReference type="PANTHER" id="PTHR22990:SF15">
    <property type="entry name" value="F-BOX ONLY PROTEIN 10"/>
    <property type="match status" value="1"/>
</dbReference>
<dbReference type="PATRIC" id="fig|1434120.4.peg.2217"/>
<dbReference type="SMART" id="SM00722">
    <property type="entry name" value="CASH"/>
    <property type="match status" value="5"/>
</dbReference>
<dbReference type="EMBL" id="CP009506">
    <property type="protein sequence ID" value="AKB28453.1"/>
    <property type="molecule type" value="Genomic_DNA"/>
</dbReference>
<gene>
    <name evidence="5" type="ORF">MSSIT_1734</name>
</gene>
<organism evidence="5 6">
    <name type="scientific">Methanosarcina siciliae T4/M</name>
    <dbReference type="NCBI Taxonomy" id="1434120"/>
    <lineage>
        <taxon>Archaea</taxon>
        <taxon>Methanobacteriati</taxon>
        <taxon>Methanobacteriota</taxon>
        <taxon>Stenosarchaea group</taxon>
        <taxon>Methanomicrobia</taxon>
        <taxon>Methanosarcinales</taxon>
        <taxon>Methanosarcinaceae</taxon>
        <taxon>Methanosarcina</taxon>
    </lineage>
</organism>
<dbReference type="HOGENOM" id="CLU_310721_0_0_2"/>